<dbReference type="CDD" id="cd05254">
    <property type="entry name" value="dTDP_HR_like_SDR_e"/>
    <property type="match status" value="1"/>
</dbReference>
<dbReference type="Proteomes" id="UP000626844">
    <property type="component" value="Unassembled WGS sequence"/>
</dbReference>
<dbReference type="NCBIfam" id="TIGR01214">
    <property type="entry name" value="rmlD"/>
    <property type="match status" value="1"/>
</dbReference>
<evidence type="ECO:0000256" key="2">
    <source>
        <dbReference type="RuleBase" id="RU364082"/>
    </source>
</evidence>
<dbReference type="InterPro" id="IPR036291">
    <property type="entry name" value="NAD(P)-bd_dom_sf"/>
</dbReference>
<evidence type="ECO:0000256" key="1">
    <source>
        <dbReference type="ARBA" id="ARBA00010944"/>
    </source>
</evidence>
<keyword evidence="2 4" id="KW-0560">Oxidoreductase</keyword>
<keyword evidence="2" id="KW-0521">NADP</keyword>
<dbReference type="EMBL" id="JACXAI010000002">
    <property type="protein sequence ID" value="MBD1378993.1"/>
    <property type="molecule type" value="Genomic_DNA"/>
</dbReference>
<dbReference type="InterPro" id="IPR005913">
    <property type="entry name" value="dTDP_dehydrorham_reduct"/>
</dbReference>
<evidence type="ECO:0000313" key="4">
    <source>
        <dbReference type="EMBL" id="MBD1378993.1"/>
    </source>
</evidence>
<sequence length="281" mass="31663">MKILLTGAHGQLGKELYRKLRPYHSVFALGKEDLDITNKNEVEKRFSQIKPELILHAAAFTAVDKCEIERMKAFEVNGLGAGTVAIEASKIGAKMLYYSSDYVFDGNKKTPYQEDDKPNPQSIYGMSKLLGEQFVLNFNKGIIIRTSWLYGHDGKNFVKTMLKLAEDKKEVRVVDDQIGTPTYVPDLADLTIQLMDRGSSGIYHISNNGSCTWYEFAKAIFSEAGHNQELVKATSTEEFGSLAPRPHYSILGHNALINAKIKPLRPWEEALKEFIRKEISQ</sequence>
<dbReference type="EC" id="1.1.1.133" evidence="2"/>
<dbReference type="Gene3D" id="3.40.50.720">
    <property type="entry name" value="NAD(P)-binding Rossmann-like Domain"/>
    <property type="match status" value="1"/>
</dbReference>
<dbReference type="AlphaFoldDB" id="A0A926RUV9"/>
<dbReference type="GO" id="GO:0008831">
    <property type="term" value="F:dTDP-4-dehydrorhamnose reductase activity"/>
    <property type="evidence" value="ECO:0007669"/>
    <property type="project" value="UniProtKB-EC"/>
</dbReference>
<dbReference type="InterPro" id="IPR029903">
    <property type="entry name" value="RmlD-like-bd"/>
</dbReference>
<accession>A0A926RUV9</accession>
<evidence type="ECO:0000259" key="3">
    <source>
        <dbReference type="Pfam" id="PF04321"/>
    </source>
</evidence>
<dbReference type="Gene3D" id="3.90.25.10">
    <property type="entry name" value="UDP-galactose 4-epimerase, domain 1"/>
    <property type="match status" value="1"/>
</dbReference>
<comment type="pathway">
    <text evidence="2">Carbohydrate biosynthesis; dTDP-L-rhamnose biosynthesis.</text>
</comment>
<dbReference type="RefSeq" id="WP_191155222.1">
    <property type="nucleotide sequence ID" value="NZ_JACXAI010000002.1"/>
</dbReference>
<reference evidence="4" key="1">
    <citation type="submission" date="2020-09" db="EMBL/GenBank/DDBJ databases">
        <title>A novel bacterium of genus Bacillus, isolated from South China Sea.</title>
        <authorList>
            <person name="Huang H."/>
            <person name="Mo K."/>
            <person name="Hu Y."/>
        </authorList>
    </citation>
    <scope>NUCLEOTIDE SEQUENCE</scope>
    <source>
        <strain evidence="4">IB182487</strain>
    </source>
</reference>
<proteinExistence type="inferred from homology"/>
<feature type="domain" description="RmlD-like substrate binding" evidence="3">
    <location>
        <begin position="1"/>
        <end position="277"/>
    </location>
</feature>
<evidence type="ECO:0000313" key="5">
    <source>
        <dbReference type="Proteomes" id="UP000626844"/>
    </source>
</evidence>
<dbReference type="SUPFAM" id="SSF51735">
    <property type="entry name" value="NAD(P)-binding Rossmann-fold domains"/>
    <property type="match status" value="1"/>
</dbReference>
<protein>
    <recommendedName>
        <fullName evidence="2">dTDP-4-dehydrorhamnose reductase</fullName>
        <ecNumber evidence="2">1.1.1.133</ecNumber>
    </recommendedName>
</protein>
<dbReference type="GO" id="GO:0005829">
    <property type="term" value="C:cytosol"/>
    <property type="evidence" value="ECO:0007669"/>
    <property type="project" value="TreeGrafter"/>
</dbReference>
<dbReference type="FunFam" id="3.40.50.720:FF:000159">
    <property type="entry name" value="dTDP-4-dehydrorhamnose reductase"/>
    <property type="match status" value="1"/>
</dbReference>
<dbReference type="PANTHER" id="PTHR10491:SF4">
    <property type="entry name" value="METHIONINE ADENOSYLTRANSFERASE 2 SUBUNIT BETA"/>
    <property type="match status" value="1"/>
</dbReference>
<gene>
    <name evidence="4" type="primary">rfbD</name>
    <name evidence="4" type="ORF">IC621_02010</name>
</gene>
<comment type="function">
    <text evidence="2">Catalyzes the reduction of dTDP-6-deoxy-L-lyxo-4-hexulose to yield dTDP-L-rhamnose.</text>
</comment>
<organism evidence="4 5">
    <name type="scientific">Metabacillus arenae</name>
    <dbReference type="NCBI Taxonomy" id="2771434"/>
    <lineage>
        <taxon>Bacteria</taxon>
        <taxon>Bacillati</taxon>
        <taxon>Bacillota</taxon>
        <taxon>Bacilli</taxon>
        <taxon>Bacillales</taxon>
        <taxon>Bacillaceae</taxon>
        <taxon>Metabacillus</taxon>
    </lineage>
</organism>
<comment type="caution">
    <text evidence="4">The sequence shown here is derived from an EMBL/GenBank/DDBJ whole genome shotgun (WGS) entry which is preliminary data.</text>
</comment>
<name>A0A926RUV9_9BACI</name>
<dbReference type="GO" id="GO:0019305">
    <property type="term" value="P:dTDP-rhamnose biosynthetic process"/>
    <property type="evidence" value="ECO:0007669"/>
    <property type="project" value="TreeGrafter"/>
</dbReference>
<keyword evidence="5" id="KW-1185">Reference proteome</keyword>
<comment type="similarity">
    <text evidence="1 2">Belongs to the dTDP-4-dehydrorhamnose reductase family.</text>
</comment>
<dbReference type="PANTHER" id="PTHR10491">
    <property type="entry name" value="DTDP-4-DEHYDRORHAMNOSE REDUCTASE"/>
    <property type="match status" value="1"/>
</dbReference>
<dbReference type="Pfam" id="PF04321">
    <property type="entry name" value="RmlD_sub_bind"/>
    <property type="match status" value="1"/>
</dbReference>